<accession>A0A078S105</accession>
<dbReference type="AlphaFoldDB" id="A0A078S105"/>
<organism evidence="2 3">
    <name type="scientific">Bacteroides uniformis str. 3978 T3 ii</name>
    <dbReference type="NCBI Taxonomy" id="1339349"/>
    <lineage>
        <taxon>Bacteria</taxon>
        <taxon>Pseudomonadati</taxon>
        <taxon>Bacteroidota</taxon>
        <taxon>Bacteroidia</taxon>
        <taxon>Bacteroidales</taxon>
        <taxon>Bacteroidaceae</taxon>
        <taxon>Bacteroides</taxon>
    </lineage>
</organism>
<name>A0A078S105_BACUN</name>
<comment type="caution">
    <text evidence="2">The sequence shown here is derived from an EMBL/GenBank/DDBJ whole genome shotgun (WGS) entry which is preliminary data.</text>
</comment>
<dbReference type="PATRIC" id="fig|1339349.3.peg.1766"/>
<feature type="transmembrane region" description="Helical" evidence="1">
    <location>
        <begin position="166"/>
        <end position="184"/>
    </location>
</feature>
<dbReference type="EMBL" id="JNHN01000169">
    <property type="protein sequence ID" value="KDS51468.1"/>
    <property type="molecule type" value="Genomic_DNA"/>
</dbReference>
<reference evidence="2 3" key="1">
    <citation type="submission" date="2014-04" db="EMBL/GenBank/DDBJ databases">
        <authorList>
            <person name="Sears C."/>
            <person name="Carroll K."/>
            <person name="Sack B.R."/>
            <person name="Qadri F."/>
            <person name="Myers L.L."/>
            <person name="Chung G.-T."/>
            <person name="Escheverria P."/>
            <person name="Fraser C.M."/>
            <person name="Sadzewicz L."/>
            <person name="Shefchek K.A."/>
            <person name="Tallon L."/>
            <person name="Das S.P."/>
            <person name="Daugherty S."/>
            <person name="Mongodin E.F."/>
        </authorList>
    </citation>
    <scope>NUCLEOTIDE SEQUENCE [LARGE SCALE GENOMIC DNA]</scope>
    <source>
        <strain evidence="2 3">3978 T3 ii</strain>
    </source>
</reference>
<sequence length="208" mass="24269">MELDELKKSWNALNEQLQKEPIADEQQITELIAGYKANTRKSLGRLVVIQRFSIGMGAVGLAALLLIWLLLPTFGLNEQLQGKIVALLGFIAISILIGMWWDWKTYRWNKDTRIDEMGVAEVSRRMTTFRQWTRYEVMGISIWIILFNILNYWVMEYHLAPASVQALLITLFVVFDALIIYILYKKVIYKHLDNIKKNIEELKDICTE</sequence>
<protein>
    <recommendedName>
        <fullName evidence="4">Transmembrane protein</fullName>
    </recommendedName>
</protein>
<feature type="transmembrane region" description="Helical" evidence="1">
    <location>
        <begin position="135"/>
        <end position="154"/>
    </location>
</feature>
<dbReference type="RefSeq" id="WP_035448008.1">
    <property type="nucleotide sequence ID" value="NZ_JNHN01000169.1"/>
</dbReference>
<evidence type="ECO:0000313" key="3">
    <source>
        <dbReference type="Proteomes" id="UP000028013"/>
    </source>
</evidence>
<evidence type="ECO:0008006" key="4">
    <source>
        <dbReference type="Google" id="ProtNLM"/>
    </source>
</evidence>
<gene>
    <name evidence="2" type="ORF">M094_0513</name>
</gene>
<dbReference type="Proteomes" id="UP000028013">
    <property type="component" value="Unassembled WGS sequence"/>
</dbReference>
<evidence type="ECO:0000313" key="2">
    <source>
        <dbReference type="EMBL" id="KDS51468.1"/>
    </source>
</evidence>
<keyword evidence="1" id="KW-1133">Transmembrane helix</keyword>
<keyword evidence="1" id="KW-0472">Membrane</keyword>
<feature type="transmembrane region" description="Helical" evidence="1">
    <location>
        <begin position="83"/>
        <end position="103"/>
    </location>
</feature>
<keyword evidence="1" id="KW-0812">Transmembrane</keyword>
<feature type="transmembrane region" description="Helical" evidence="1">
    <location>
        <begin position="48"/>
        <end position="71"/>
    </location>
</feature>
<proteinExistence type="predicted"/>
<evidence type="ECO:0000256" key="1">
    <source>
        <dbReference type="SAM" id="Phobius"/>
    </source>
</evidence>